<feature type="compositionally biased region" description="Polar residues" evidence="1">
    <location>
        <begin position="23"/>
        <end position="44"/>
    </location>
</feature>
<evidence type="ECO:0000313" key="2">
    <source>
        <dbReference type="EMBL" id="CAB3981203.1"/>
    </source>
</evidence>
<dbReference type="Proteomes" id="UP001152795">
    <property type="component" value="Unassembled WGS sequence"/>
</dbReference>
<evidence type="ECO:0000313" key="3">
    <source>
        <dbReference type="Proteomes" id="UP001152795"/>
    </source>
</evidence>
<name>A0A6S7FV20_PARCT</name>
<comment type="caution">
    <text evidence="2">The sequence shown here is derived from an EMBL/GenBank/DDBJ whole genome shotgun (WGS) entry which is preliminary data.</text>
</comment>
<proteinExistence type="predicted"/>
<evidence type="ECO:0000256" key="1">
    <source>
        <dbReference type="SAM" id="MobiDB-lite"/>
    </source>
</evidence>
<gene>
    <name evidence="2" type="ORF">PACLA_8A062559</name>
</gene>
<accession>A0A6S7FV20</accession>
<keyword evidence="3" id="KW-1185">Reference proteome</keyword>
<dbReference type="AlphaFoldDB" id="A0A6S7FV20"/>
<feature type="region of interest" description="Disordered" evidence="1">
    <location>
        <begin position="15"/>
        <end position="44"/>
    </location>
</feature>
<dbReference type="EMBL" id="CACRXK020000363">
    <property type="protein sequence ID" value="CAB3981203.1"/>
    <property type="molecule type" value="Genomic_DNA"/>
</dbReference>
<sequence length="233" mass="26328">MSNLIQHLKRLHPSQCGMITPSGRKSVQENNSSPVSSDTQQSQHTVKSIIQYHQHYKERAKSTTCVGCLQEDCGSFLHKLEEILAPPKFKKNLDRSSRFDIGEYEPLKDDDLLLTAKIKNKVLTRLQARFVDGALKALMNVTSFLDARYMTDFLESGEINEVREELLKNAVYLKFSAIEDEDDILPSSASKKLARTHLAIQATSSPSEMFLTKRGKLLLKVDKLVFLAESVKD</sequence>
<organism evidence="2 3">
    <name type="scientific">Paramuricea clavata</name>
    <name type="common">Red gorgonian</name>
    <name type="synonym">Violescent sea-whip</name>
    <dbReference type="NCBI Taxonomy" id="317549"/>
    <lineage>
        <taxon>Eukaryota</taxon>
        <taxon>Metazoa</taxon>
        <taxon>Cnidaria</taxon>
        <taxon>Anthozoa</taxon>
        <taxon>Octocorallia</taxon>
        <taxon>Malacalcyonacea</taxon>
        <taxon>Plexauridae</taxon>
        <taxon>Paramuricea</taxon>
    </lineage>
</organism>
<reference evidence="2" key="1">
    <citation type="submission" date="2020-04" db="EMBL/GenBank/DDBJ databases">
        <authorList>
            <person name="Alioto T."/>
            <person name="Alioto T."/>
            <person name="Gomez Garrido J."/>
        </authorList>
    </citation>
    <scope>NUCLEOTIDE SEQUENCE</scope>
    <source>
        <strain evidence="2">A484AB</strain>
    </source>
</reference>
<protein>
    <submittedName>
        <fullName evidence="2">Uncharacterized protein</fullName>
    </submittedName>
</protein>